<evidence type="ECO:0000256" key="2">
    <source>
        <dbReference type="SAM" id="MobiDB-lite"/>
    </source>
</evidence>
<accession>A0A286RDV7</accession>
<dbReference type="OrthoDB" id="1063910at2"/>
<sequence length="344" mass="37261">MASYERFVQIGIALDPIHVGTGVARIGRVDLPIVRDPVTQVPKIPGSSLAGVYRTYVAMHCEEERQRKQGASSSGQQSQGRRKPYYPDCAGLGLDKNRGHCRQPDCPICTVFGFARGAGQEGGFAGLAAFTDAHVLLFPVPTRQGPMWVSCPMALDMIGFPVKGVCDDAVYVENPGNCLNLGWLLLETRSCAQMHDIKTTFQNLKILDFIQNRLALVPDRLFAHVVNSNLEVRTSVSINPATGAAEERALFSYEALPRGTVLVWEIIAKNPAHFSINGQSITAVSRLNDVYQKAAQAHDYLKHLGIGGMGSRGMGRVDVVYESQPVSPRTANCNSPANQGGGQP</sequence>
<dbReference type="PANTHER" id="PTHR36700:SF1">
    <property type="entry name" value="CRISPR SYSTEM CMR SUBUNIT CMR4"/>
    <property type="match status" value="1"/>
</dbReference>
<dbReference type="PANTHER" id="PTHR36700">
    <property type="entry name" value="CRISPR SYSTEM CMR SUBUNIT CMR4"/>
    <property type="match status" value="1"/>
</dbReference>
<keyword evidence="1" id="KW-0051">Antiviral defense</keyword>
<proteinExistence type="predicted"/>
<reference evidence="4 5" key="1">
    <citation type="journal article" name="Front. Microbiol.">
        <title>Sugar Metabolism of the First Thermophilic Planctomycete Thermogutta terrifontis: Comparative Genomic and Transcriptomic Approaches.</title>
        <authorList>
            <person name="Elcheninov A.G."/>
            <person name="Menzel P."/>
            <person name="Gudbergsdottir S.R."/>
            <person name="Slesarev A.I."/>
            <person name="Kadnikov V.V."/>
            <person name="Krogh A."/>
            <person name="Bonch-Osmolovskaya E.A."/>
            <person name="Peng X."/>
            <person name="Kublanov I.V."/>
        </authorList>
    </citation>
    <scope>NUCLEOTIDE SEQUENCE [LARGE SCALE GENOMIC DNA]</scope>
    <source>
        <strain evidence="4 5">R1</strain>
    </source>
</reference>
<evidence type="ECO:0000313" key="4">
    <source>
        <dbReference type="EMBL" id="ASV74145.1"/>
    </source>
</evidence>
<evidence type="ECO:0000313" key="5">
    <source>
        <dbReference type="Proteomes" id="UP000215086"/>
    </source>
</evidence>
<dbReference type="GO" id="GO:0051607">
    <property type="term" value="P:defense response to virus"/>
    <property type="evidence" value="ECO:0007669"/>
    <property type="project" value="UniProtKB-KW"/>
</dbReference>
<feature type="region of interest" description="Disordered" evidence="2">
    <location>
        <begin position="325"/>
        <end position="344"/>
    </location>
</feature>
<dbReference type="EMBL" id="CP018477">
    <property type="protein sequence ID" value="ASV74145.1"/>
    <property type="molecule type" value="Genomic_DNA"/>
</dbReference>
<dbReference type="AlphaFoldDB" id="A0A286RDV7"/>
<keyword evidence="5" id="KW-1185">Reference proteome</keyword>
<dbReference type="InterPro" id="IPR005537">
    <property type="entry name" value="RAMP_III_fam"/>
</dbReference>
<dbReference type="KEGG" id="ttf:THTE_1543"/>
<gene>
    <name evidence="4" type="ORF">THTE_1543</name>
</gene>
<evidence type="ECO:0000259" key="3">
    <source>
        <dbReference type="Pfam" id="PF03787"/>
    </source>
</evidence>
<evidence type="ECO:0000256" key="1">
    <source>
        <dbReference type="ARBA" id="ARBA00023118"/>
    </source>
</evidence>
<feature type="compositionally biased region" description="Low complexity" evidence="2">
    <location>
        <begin position="69"/>
        <end position="79"/>
    </location>
</feature>
<organism evidence="4 5">
    <name type="scientific">Thermogutta terrifontis</name>
    <dbReference type="NCBI Taxonomy" id="1331910"/>
    <lineage>
        <taxon>Bacteria</taxon>
        <taxon>Pseudomonadati</taxon>
        <taxon>Planctomycetota</taxon>
        <taxon>Planctomycetia</taxon>
        <taxon>Pirellulales</taxon>
        <taxon>Thermoguttaceae</taxon>
        <taxon>Thermogutta</taxon>
    </lineage>
</organism>
<dbReference type="Pfam" id="PF03787">
    <property type="entry name" value="RAMPs"/>
    <property type="match status" value="1"/>
</dbReference>
<dbReference type="InterPro" id="IPR013410">
    <property type="entry name" value="CRISPR-assoc_RAMP_Cmr4"/>
</dbReference>
<feature type="region of interest" description="Disordered" evidence="2">
    <location>
        <begin position="64"/>
        <end position="84"/>
    </location>
</feature>
<feature type="domain" description="CRISPR type III-associated protein" evidence="3">
    <location>
        <begin position="13"/>
        <end position="317"/>
    </location>
</feature>
<protein>
    <submittedName>
        <fullName evidence="4">CRISPR-associated RAMP Cmr4</fullName>
    </submittedName>
</protein>
<dbReference type="Proteomes" id="UP000215086">
    <property type="component" value="Chromosome"/>
</dbReference>
<dbReference type="RefSeq" id="WP_095414550.1">
    <property type="nucleotide sequence ID" value="NZ_CP018477.1"/>
</dbReference>
<name>A0A286RDV7_9BACT</name>
<feature type="compositionally biased region" description="Polar residues" evidence="2">
    <location>
        <begin position="325"/>
        <end position="338"/>
    </location>
</feature>